<dbReference type="InterPro" id="IPR011990">
    <property type="entry name" value="TPR-like_helical_dom_sf"/>
</dbReference>
<feature type="repeat" description="TPR" evidence="4">
    <location>
        <begin position="86"/>
        <end position="119"/>
    </location>
</feature>
<evidence type="ECO:0000313" key="8">
    <source>
        <dbReference type="EMBL" id="MEA5125643.1"/>
    </source>
</evidence>
<dbReference type="STRING" id="1843580.A7D17_07280"/>
<evidence type="ECO:0000259" key="7">
    <source>
        <dbReference type="Pfam" id="PF23914"/>
    </source>
</evidence>
<comment type="caution">
    <text evidence="9">The sequence shown here is derived from an EMBL/GenBank/DDBJ whole genome shotgun (WGS) entry which is preliminary data.</text>
</comment>
<accession>A0A1A9M7E9</accession>
<dbReference type="PANTHER" id="PTHR47870:SF1">
    <property type="entry name" value="CYTOCHROME C-TYPE BIOGENESIS PROTEIN CCMH"/>
    <property type="match status" value="1"/>
</dbReference>
<keyword evidence="3 4" id="KW-0802">TPR repeat</keyword>
<evidence type="ECO:0000256" key="2">
    <source>
        <dbReference type="ARBA" id="ARBA00022748"/>
    </source>
</evidence>
<dbReference type="Proteomes" id="UP000077659">
    <property type="component" value="Unassembled WGS sequence"/>
</dbReference>
<evidence type="ECO:0000313" key="9">
    <source>
        <dbReference type="EMBL" id="OAG65836.1"/>
    </source>
</evidence>
<dbReference type="Proteomes" id="UP001303614">
    <property type="component" value="Unassembled WGS sequence"/>
</dbReference>
<evidence type="ECO:0000313" key="10">
    <source>
        <dbReference type="Proteomes" id="UP000077659"/>
    </source>
</evidence>
<dbReference type="PANTHER" id="PTHR47870">
    <property type="entry name" value="CYTOCHROME C-TYPE BIOGENESIS PROTEIN CCMH"/>
    <property type="match status" value="1"/>
</dbReference>
<feature type="domain" description="Cytochrome c-type biogenesis protein H TPR" evidence="7">
    <location>
        <begin position="64"/>
        <end position="191"/>
    </location>
</feature>
<dbReference type="PROSITE" id="PS50005">
    <property type="entry name" value="TPR"/>
    <property type="match status" value="1"/>
</dbReference>
<dbReference type="InterPro" id="IPR056413">
    <property type="entry name" value="TPR_CcmH_CycH"/>
</dbReference>
<name>A0A1A9M7E9_9XANT</name>
<reference evidence="8 11" key="2">
    <citation type="submission" date="2023-12" db="EMBL/GenBank/DDBJ databases">
        <title>Genome sequencing of Xanthomonas floridensis.</title>
        <authorList>
            <person name="Greer S."/>
            <person name="Harrison J."/>
            <person name="Grant M."/>
            <person name="Vicente J."/>
            <person name="Studholme D."/>
        </authorList>
    </citation>
    <scope>NUCLEOTIDE SEQUENCE [LARGE SCALE GENOMIC DNA]</scope>
    <source>
        <strain evidence="8 11">WHRI 8848</strain>
    </source>
</reference>
<protein>
    <submittedName>
        <fullName evidence="9">Cytochrome C biogenesis protein</fullName>
    </submittedName>
    <submittedName>
        <fullName evidence="8">Tetratricopeptide repeat protein</fullName>
    </submittedName>
</protein>
<evidence type="ECO:0000256" key="4">
    <source>
        <dbReference type="PROSITE-ProRule" id="PRU00339"/>
    </source>
</evidence>
<evidence type="ECO:0000256" key="5">
    <source>
        <dbReference type="SAM" id="Phobius"/>
    </source>
</evidence>
<evidence type="ECO:0000313" key="11">
    <source>
        <dbReference type="Proteomes" id="UP001303614"/>
    </source>
</evidence>
<proteinExistence type="predicted"/>
<dbReference type="Gene3D" id="1.25.40.10">
    <property type="entry name" value="Tetratricopeptide repeat domain"/>
    <property type="match status" value="1"/>
</dbReference>
<gene>
    <name evidence="9" type="ORF">A7D17_07280</name>
    <name evidence="8" type="ORF">VB146_17685</name>
</gene>
<dbReference type="RefSeq" id="WP_064510701.1">
    <property type="nucleotide sequence ID" value="NZ_JAYFSN010000026.1"/>
</dbReference>
<evidence type="ECO:0000259" key="6">
    <source>
        <dbReference type="Pfam" id="PF23892"/>
    </source>
</evidence>
<keyword evidence="5" id="KW-1133">Transmembrane helix</keyword>
<dbReference type="EMBL" id="LXNG01000055">
    <property type="protein sequence ID" value="OAG65836.1"/>
    <property type="molecule type" value="Genomic_DNA"/>
</dbReference>
<keyword evidence="11" id="KW-1185">Reference proteome</keyword>
<keyword evidence="1" id="KW-0677">Repeat</keyword>
<dbReference type="GO" id="GO:0017004">
    <property type="term" value="P:cytochrome complex assembly"/>
    <property type="evidence" value="ECO:0007669"/>
    <property type="project" value="UniProtKB-KW"/>
</dbReference>
<dbReference type="InterPro" id="IPR056412">
    <property type="entry name" value="Ig_CycH"/>
</dbReference>
<feature type="domain" description="Cytochrome c-type biogenesis protein H Ig-like" evidence="6">
    <location>
        <begin position="227"/>
        <end position="334"/>
    </location>
</feature>
<dbReference type="InterPro" id="IPR051263">
    <property type="entry name" value="C-type_cytochrome_biogenesis"/>
</dbReference>
<feature type="transmembrane region" description="Helical" evidence="5">
    <location>
        <begin position="29"/>
        <end position="49"/>
    </location>
</feature>
<dbReference type="Pfam" id="PF23892">
    <property type="entry name" value="Ig_CycH"/>
    <property type="match status" value="1"/>
</dbReference>
<dbReference type="OrthoDB" id="9776053at2"/>
<reference evidence="9 10" key="1">
    <citation type="submission" date="2016-05" db="EMBL/GenBank/DDBJ databases">
        <title>Pathogenic, phenotypic and molecular characterisation of Xanthomonas nasturtii sp. nov. and Xanthomonas floridensis sp. nov., new species of Xanthomonas associated with watercress production in Florida.</title>
        <authorList>
            <person name="Vicente J.G."/>
            <person name="Rothwell S."/>
            <person name="Holub E.B."/>
            <person name="Studholme D.J."/>
        </authorList>
    </citation>
    <scope>NUCLEOTIDE SEQUENCE [LARGE SCALE GENOMIC DNA]</scope>
    <source>
        <strain evidence="9 10">WHRI 8848</strain>
    </source>
</reference>
<dbReference type="EMBL" id="JAYFSO010000025">
    <property type="protein sequence ID" value="MEA5125643.1"/>
    <property type="molecule type" value="Genomic_DNA"/>
</dbReference>
<keyword evidence="2" id="KW-0201">Cytochrome c-type biogenesis</keyword>
<dbReference type="Pfam" id="PF23914">
    <property type="entry name" value="TPR_CcmH_CycH"/>
    <property type="match status" value="1"/>
</dbReference>
<dbReference type="SUPFAM" id="SSF48452">
    <property type="entry name" value="TPR-like"/>
    <property type="match status" value="1"/>
</dbReference>
<organism evidence="9 10">
    <name type="scientific">Xanthomonas floridensis</name>
    <dbReference type="NCBI Taxonomy" id="1843580"/>
    <lineage>
        <taxon>Bacteria</taxon>
        <taxon>Pseudomonadati</taxon>
        <taxon>Pseudomonadota</taxon>
        <taxon>Gammaproteobacteria</taxon>
        <taxon>Lysobacterales</taxon>
        <taxon>Lysobacteraceae</taxon>
        <taxon>Xanthomonas</taxon>
    </lineage>
</organism>
<dbReference type="AlphaFoldDB" id="A0A1A9M7E9"/>
<evidence type="ECO:0000256" key="3">
    <source>
        <dbReference type="ARBA" id="ARBA00022803"/>
    </source>
</evidence>
<keyword evidence="5" id="KW-0812">Transmembrane</keyword>
<sequence>MVGFVIAVVVVALLAVGVALRPLWRQTRGLAASVAALLLAASAALYWLVGTPGAIELAANRPDTPRTLDEAIVQLRAALARNPDQAEGWVLLGRSLSSQQKFAEARDAFARAVALRPDEPDVLVAAAQARMLADDSGRPDPQALRLLEHALSVQPDHQRARWFLGVVQRQAGQPAKASATWEPLLQVVDASTRPGLLEQINTARREAGLAALPAAESGADAAAGKRISVRIALDAEFAKRTALPGDTSVFVIARSADTPMPVAVEKHALSELPLTVTLDDGDSPMPTRALSSLDNVQVLARLSRSGNAMRQADDVESTPITVQLPANAPVELVIGR</sequence>
<evidence type="ECO:0000256" key="1">
    <source>
        <dbReference type="ARBA" id="ARBA00022737"/>
    </source>
</evidence>
<keyword evidence="5" id="KW-0472">Membrane</keyword>
<dbReference type="InterPro" id="IPR019734">
    <property type="entry name" value="TPR_rpt"/>
</dbReference>